<accession>A0A1H8NG02</accession>
<gene>
    <name evidence="1" type="ORF">SAMN04490178_10187</name>
</gene>
<dbReference type="STRING" id="112903.SAMN04490178_10187"/>
<protein>
    <submittedName>
        <fullName evidence="1">Putative rRNA methylase</fullName>
    </submittedName>
</protein>
<dbReference type="PANTHER" id="PTHR35276">
    <property type="entry name" value="S-ADENOSYL-L-METHIONINE-DEPENDENT METHYLTRANSFERASES SUPERFAMILY PROTEIN"/>
    <property type="match status" value="1"/>
</dbReference>
<dbReference type="Pfam" id="PF06962">
    <property type="entry name" value="rRNA_methylase"/>
    <property type="match status" value="1"/>
</dbReference>
<dbReference type="PANTHER" id="PTHR35276:SF1">
    <property type="entry name" value="TRNA (MNM(5)S(2)U34)-METHYLTRANSFERASE, CHLOROPLASTIC"/>
    <property type="match status" value="1"/>
</dbReference>
<dbReference type="SUPFAM" id="SSF53335">
    <property type="entry name" value="S-adenosyl-L-methionine-dependent methyltransferases"/>
    <property type="match status" value="1"/>
</dbReference>
<proteinExistence type="predicted"/>
<dbReference type="InterPro" id="IPR010719">
    <property type="entry name" value="MnmM_MeTrfase"/>
</dbReference>
<reference evidence="1 2" key="1">
    <citation type="submission" date="2016-10" db="EMBL/GenBank/DDBJ databases">
        <authorList>
            <person name="de Groot N.N."/>
        </authorList>
    </citation>
    <scope>NUCLEOTIDE SEQUENCE [LARGE SCALE GENOMIC DNA]</scope>
    <source>
        <strain evidence="1 2">DSM 13305</strain>
    </source>
</reference>
<dbReference type="EMBL" id="FODY01000001">
    <property type="protein sequence ID" value="SEO28661.1"/>
    <property type="molecule type" value="Genomic_DNA"/>
</dbReference>
<keyword evidence="1" id="KW-0808">Transferase</keyword>
<evidence type="ECO:0000313" key="1">
    <source>
        <dbReference type="EMBL" id="SEO28661.1"/>
    </source>
</evidence>
<dbReference type="Gene3D" id="3.40.50.150">
    <property type="entry name" value="Vaccinia Virus protein VP39"/>
    <property type="match status" value="1"/>
</dbReference>
<name>A0A1H8NG02_9FIRM</name>
<dbReference type="GO" id="GO:0008168">
    <property type="term" value="F:methyltransferase activity"/>
    <property type="evidence" value="ECO:0007669"/>
    <property type="project" value="UniProtKB-KW"/>
</dbReference>
<sequence>MKMQTLNAVQMAQRLLLSKVQQATCLVDATMGKGGDTLFLARNSSPAATIYSFDIQAAAIKQTQELLIRHGLEQKVKLISASHATVGEHVGLGTLEVAMFNLGYLPGGDHLLITRPQTTLAALHICLQRLQVGGLVSVVAYPGHTGGNEETQAVEAFLEKLPQSIFTACCWNVINHTKYPPRLYIIEKTRGEFFEGDTARKD</sequence>
<evidence type="ECO:0000313" key="2">
    <source>
        <dbReference type="Proteomes" id="UP000198847"/>
    </source>
</evidence>
<keyword evidence="2" id="KW-1185">Reference proteome</keyword>
<organism evidence="1 2">
    <name type="scientific">Propionispora vibrioides</name>
    <dbReference type="NCBI Taxonomy" id="112903"/>
    <lineage>
        <taxon>Bacteria</taxon>
        <taxon>Bacillati</taxon>
        <taxon>Bacillota</taxon>
        <taxon>Negativicutes</taxon>
        <taxon>Selenomonadales</taxon>
        <taxon>Sporomusaceae</taxon>
        <taxon>Propionispora</taxon>
    </lineage>
</organism>
<keyword evidence="1" id="KW-0489">Methyltransferase</keyword>
<dbReference type="GO" id="GO:0032259">
    <property type="term" value="P:methylation"/>
    <property type="evidence" value="ECO:0007669"/>
    <property type="project" value="UniProtKB-KW"/>
</dbReference>
<dbReference type="AlphaFoldDB" id="A0A1H8NG02"/>
<dbReference type="InterPro" id="IPR029063">
    <property type="entry name" value="SAM-dependent_MTases_sf"/>
</dbReference>
<dbReference type="Proteomes" id="UP000198847">
    <property type="component" value="Unassembled WGS sequence"/>
</dbReference>